<feature type="region of interest" description="Disordered" evidence="1">
    <location>
        <begin position="303"/>
        <end position="338"/>
    </location>
</feature>
<dbReference type="PANTHER" id="PTHR35184">
    <property type="entry name" value="YALI0C10208P"/>
    <property type="match status" value="1"/>
</dbReference>
<dbReference type="PANTHER" id="PTHR35184:SF1">
    <property type="entry name" value="INTEGRAL MEMBRANE PROTEIN"/>
    <property type="match status" value="1"/>
</dbReference>
<evidence type="ECO:0000256" key="2">
    <source>
        <dbReference type="SAM" id="Phobius"/>
    </source>
</evidence>
<dbReference type="EMBL" id="QGDH01000100">
    <property type="protein sequence ID" value="RAR07413.1"/>
    <property type="molecule type" value="Genomic_DNA"/>
</dbReference>
<evidence type="ECO:0000313" key="3">
    <source>
        <dbReference type="EMBL" id="RAR07413.1"/>
    </source>
</evidence>
<feature type="compositionally biased region" description="Basic and acidic residues" evidence="1">
    <location>
        <begin position="303"/>
        <end position="320"/>
    </location>
</feature>
<feature type="transmembrane region" description="Helical" evidence="2">
    <location>
        <begin position="223"/>
        <end position="248"/>
    </location>
</feature>
<feature type="transmembrane region" description="Helical" evidence="2">
    <location>
        <begin position="143"/>
        <end position="165"/>
    </location>
</feature>
<feature type="compositionally biased region" description="Polar residues" evidence="1">
    <location>
        <begin position="665"/>
        <end position="674"/>
    </location>
</feature>
<reference evidence="4" key="1">
    <citation type="submission" date="2018-05" db="EMBL/GenBank/DDBJ databases">
        <title>Draft genome sequence of Stemphylium lycopersici strain CIDEFI 213.</title>
        <authorList>
            <person name="Medina R."/>
            <person name="Franco M.E.E."/>
            <person name="Lucentini C.G."/>
            <person name="Saparrat M.C.N."/>
            <person name="Balatti P.A."/>
        </authorList>
    </citation>
    <scope>NUCLEOTIDE SEQUENCE [LARGE SCALE GENOMIC DNA]</scope>
    <source>
        <strain evidence="4">CIDEFI 213</strain>
    </source>
</reference>
<organism evidence="3 4">
    <name type="scientific">Stemphylium lycopersici</name>
    <name type="common">Tomato gray leaf spot disease fungus</name>
    <name type="synonym">Thyrospora lycopersici</name>
    <dbReference type="NCBI Taxonomy" id="183478"/>
    <lineage>
        <taxon>Eukaryota</taxon>
        <taxon>Fungi</taxon>
        <taxon>Dikarya</taxon>
        <taxon>Ascomycota</taxon>
        <taxon>Pezizomycotina</taxon>
        <taxon>Dothideomycetes</taxon>
        <taxon>Pleosporomycetidae</taxon>
        <taxon>Pleosporales</taxon>
        <taxon>Pleosporineae</taxon>
        <taxon>Pleosporaceae</taxon>
        <taxon>Stemphylium</taxon>
    </lineage>
</organism>
<feature type="compositionally biased region" description="Polar residues" evidence="1">
    <location>
        <begin position="396"/>
        <end position="410"/>
    </location>
</feature>
<accession>A0A364MYX0</accession>
<keyword evidence="2" id="KW-0812">Transmembrane</keyword>
<gene>
    <name evidence="3" type="ORF">DDE83_006458</name>
</gene>
<feature type="region of interest" description="Disordered" evidence="1">
    <location>
        <begin position="637"/>
        <end position="733"/>
    </location>
</feature>
<name>A0A364MYX0_STELY</name>
<feature type="transmembrane region" description="Helical" evidence="2">
    <location>
        <begin position="268"/>
        <end position="288"/>
    </location>
</feature>
<dbReference type="AlphaFoldDB" id="A0A364MYX0"/>
<feature type="compositionally biased region" description="Polar residues" evidence="1">
    <location>
        <begin position="451"/>
        <end position="477"/>
    </location>
</feature>
<dbReference type="STRING" id="183478.A0A364MYX0"/>
<feature type="transmembrane region" description="Helical" evidence="2">
    <location>
        <begin position="70"/>
        <end position="93"/>
    </location>
</feature>
<feature type="region of interest" description="Disordered" evidence="1">
    <location>
        <begin position="504"/>
        <end position="605"/>
    </location>
</feature>
<feature type="transmembrane region" description="Helical" evidence="2">
    <location>
        <begin position="177"/>
        <end position="202"/>
    </location>
</feature>
<keyword evidence="2" id="KW-0472">Membrane</keyword>
<feature type="compositionally biased region" description="Low complexity" evidence="1">
    <location>
        <begin position="690"/>
        <end position="704"/>
    </location>
</feature>
<feature type="transmembrane region" description="Helical" evidence="2">
    <location>
        <begin position="38"/>
        <end position="58"/>
    </location>
</feature>
<comment type="caution">
    <text evidence="3">The sequence shown here is derived from an EMBL/GenBank/DDBJ whole genome shotgun (WGS) entry which is preliminary data.</text>
</comment>
<evidence type="ECO:0000256" key="1">
    <source>
        <dbReference type="SAM" id="MobiDB-lite"/>
    </source>
</evidence>
<sequence length="733" mass="81130">MSSQQGTQGPLGASRPNGPPYAPQDAGLGGSPSIVPDVPISVVFLIIYLMFGVIHIRIFKGNKHRGHKFIFNGALLGLCKIRVITMIMRIVWANYPRNVGLAISANIFTYIGTIILYILDWFFVQRIIRAQHPSLGWSTPYRIFHRAGLVVLISTLLGLIISQIWKFFTLDQTKIDAFKILFLIAQTYFTAFCFAPIILVIISLLIPRTEVDKFGAGRLRYNITILIISVCILSIGQVFRCVLAWIPPTPMLDVQRGVVDMPWYLSKASFYCFNFVTEIFVVIMFAIVRVDLRFYVPNGARKSGDYSRSRLDLQDADEKNTPVPTIMPSPMLHSNGSSQTLHRYQSSVFEDTQTLADSLRYPHSTLEVDERTGNWKVKRLSGDSARSRHTAISFAGSSKTTLHASSSRATLNDRAARGVSRAPPVPELPAEWPLPDAAPPQGTSPVLEHINTPSRRATPGQQTYELETPSRRTTPGPQTYELENHQLNDTDVGDAVIDALSKLEMNSEKRTLKTPATPPPGGHRTKKQLQIRAPKSPVKSNGGRSSPKKPIKYTVYPPNQSARRSRAQSSPTERSPVTGEAPYLLPSPNPAVIRSQSTRRSRVSATPSLEIISLLNHMSGDQSSRIRDASLLRAQASASSLEASPMTPTNNNDASLHKMSKKNNDSSTTINANVPTEPAVPLSLPRRATETSSNYSNEYSPSNEDANESAKEHKWAQAEFQRFSDDAPQFSSP</sequence>
<dbReference type="Pfam" id="PF11309">
    <property type="entry name" value="DUF3112"/>
    <property type="match status" value="1"/>
</dbReference>
<protein>
    <submittedName>
        <fullName evidence="3">Uncharacterized protein</fullName>
    </submittedName>
</protein>
<feature type="transmembrane region" description="Helical" evidence="2">
    <location>
        <begin position="99"/>
        <end position="123"/>
    </location>
</feature>
<evidence type="ECO:0000313" key="4">
    <source>
        <dbReference type="Proteomes" id="UP000249619"/>
    </source>
</evidence>
<dbReference type="OrthoDB" id="3357002at2759"/>
<dbReference type="Proteomes" id="UP000249619">
    <property type="component" value="Unassembled WGS sequence"/>
</dbReference>
<proteinExistence type="predicted"/>
<keyword evidence="4" id="KW-1185">Reference proteome</keyword>
<keyword evidence="2" id="KW-1133">Transmembrane helix</keyword>
<dbReference type="InterPro" id="IPR021460">
    <property type="entry name" value="DUF3112"/>
</dbReference>
<feature type="region of interest" description="Disordered" evidence="1">
    <location>
        <begin position="396"/>
        <end position="491"/>
    </location>
</feature>